<dbReference type="Pfam" id="PF00884">
    <property type="entry name" value="Sulfatase"/>
    <property type="match status" value="1"/>
</dbReference>
<dbReference type="InterPro" id="IPR017850">
    <property type="entry name" value="Alkaline_phosphatase_core_sf"/>
</dbReference>
<dbReference type="PANTHER" id="PTHR45953:SF1">
    <property type="entry name" value="IDURONATE 2-SULFATASE"/>
    <property type="match status" value="1"/>
</dbReference>
<dbReference type="GO" id="GO:0008484">
    <property type="term" value="F:sulfuric ester hydrolase activity"/>
    <property type="evidence" value="ECO:0007669"/>
    <property type="project" value="TreeGrafter"/>
</dbReference>
<protein>
    <recommendedName>
        <fullName evidence="3">Sulfatase N-terminal domain-containing protein</fullName>
    </recommendedName>
</protein>
<evidence type="ECO:0000259" key="3">
    <source>
        <dbReference type="Pfam" id="PF00884"/>
    </source>
</evidence>
<accession>X1NGW0</accession>
<dbReference type="PANTHER" id="PTHR45953">
    <property type="entry name" value="IDURONATE 2-SULFATASE"/>
    <property type="match status" value="1"/>
</dbReference>
<dbReference type="Gene3D" id="3.40.720.10">
    <property type="entry name" value="Alkaline Phosphatase, subunit A"/>
    <property type="match status" value="1"/>
</dbReference>
<dbReference type="GO" id="GO:0005737">
    <property type="term" value="C:cytoplasm"/>
    <property type="evidence" value="ECO:0007669"/>
    <property type="project" value="TreeGrafter"/>
</dbReference>
<dbReference type="GO" id="GO:0046872">
    <property type="term" value="F:metal ion binding"/>
    <property type="evidence" value="ECO:0007669"/>
    <property type="project" value="UniProtKB-KW"/>
</dbReference>
<dbReference type="InterPro" id="IPR000917">
    <property type="entry name" value="Sulfatase_N"/>
</dbReference>
<reference evidence="4" key="1">
    <citation type="journal article" date="2014" name="Front. Microbiol.">
        <title>High frequency of phylogenetically diverse reductive dehalogenase-homologous genes in deep subseafloor sedimentary metagenomes.</title>
        <authorList>
            <person name="Kawai M."/>
            <person name="Futagami T."/>
            <person name="Toyoda A."/>
            <person name="Takaki Y."/>
            <person name="Nishi S."/>
            <person name="Hori S."/>
            <person name="Arai W."/>
            <person name="Tsubouchi T."/>
            <person name="Morono Y."/>
            <person name="Uchiyama I."/>
            <person name="Ito T."/>
            <person name="Fujiyama A."/>
            <person name="Inagaki F."/>
            <person name="Takami H."/>
        </authorList>
    </citation>
    <scope>NUCLEOTIDE SEQUENCE</scope>
    <source>
        <strain evidence="4">Expedition CK06-06</strain>
    </source>
</reference>
<keyword evidence="2" id="KW-0378">Hydrolase</keyword>
<dbReference type="EMBL" id="BARV01015027">
    <property type="protein sequence ID" value="GAI26005.1"/>
    <property type="molecule type" value="Genomic_DNA"/>
</dbReference>
<gene>
    <name evidence="4" type="ORF">S06H3_26040</name>
</gene>
<feature type="domain" description="Sulfatase N-terminal" evidence="3">
    <location>
        <begin position="36"/>
        <end position="137"/>
    </location>
</feature>
<evidence type="ECO:0000313" key="4">
    <source>
        <dbReference type="EMBL" id="GAI26005.1"/>
    </source>
</evidence>
<feature type="non-terminal residue" evidence="4">
    <location>
        <position position="160"/>
    </location>
</feature>
<proteinExistence type="predicted"/>
<name>X1NGW0_9ZZZZ</name>
<evidence type="ECO:0000256" key="1">
    <source>
        <dbReference type="ARBA" id="ARBA00022723"/>
    </source>
</evidence>
<organism evidence="4">
    <name type="scientific">marine sediment metagenome</name>
    <dbReference type="NCBI Taxonomy" id="412755"/>
    <lineage>
        <taxon>unclassified sequences</taxon>
        <taxon>metagenomes</taxon>
        <taxon>ecological metagenomes</taxon>
    </lineage>
</organism>
<dbReference type="AlphaFoldDB" id="X1NGW0"/>
<comment type="caution">
    <text evidence="4">The sequence shown here is derived from an EMBL/GenBank/DDBJ whole genome shotgun (WGS) entry which is preliminary data.</text>
</comment>
<evidence type="ECO:0000256" key="2">
    <source>
        <dbReference type="ARBA" id="ARBA00022801"/>
    </source>
</evidence>
<sequence length="160" mass="18315">MKRRDLLMKIRDLAAVVPISSSLVLKSTAAQNSKKPNILFIVFDDLSILLPALGYKNIKTPNLDRLFNRGVFFNRAYANASLCGPSRTSFMYGLHPTSTGVYGNKQDFRKKKSIPVSWGGYLRKNGYTNFIRGKIYQNVYIPKEEWDEVVMYGKDEYTEN</sequence>
<keyword evidence="1" id="KW-0479">Metal-binding</keyword>
<dbReference type="SUPFAM" id="SSF53649">
    <property type="entry name" value="Alkaline phosphatase-like"/>
    <property type="match status" value="1"/>
</dbReference>